<evidence type="ECO:0000313" key="3">
    <source>
        <dbReference type="Proteomes" id="UP000321275"/>
    </source>
</evidence>
<dbReference type="RefSeq" id="WP_198056932.1">
    <property type="nucleotide sequence ID" value="NZ_JAEDAF010000002.1"/>
</dbReference>
<dbReference type="AlphaFoldDB" id="A0A510X6S8"/>
<dbReference type="Gene3D" id="1.10.10.10">
    <property type="entry name" value="Winged helix-like DNA-binding domain superfamily/Winged helix DNA-binding domain"/>
    <property type="match status" value="1"/>
</dbReference>
<protein>
    <submittedName>
        <fullName evidence="1">Uncharacterized protein</fullName>
    </submittedName>
</protein>
<accession>A0A510X6S8</accession>
<dbReference type="InterPro" id="IPR036388">
    <property type="entry name" value="WH-like_DNA-bd_sf"/>
</dbReference>
<reference evidence="1 3" key="1">
    <citation type="submission" date="2019-07" db="EMBL/GenBank/DDBJ databases">
        <title>Whole genome shotgun sequence of Halomonas pacifica NBRC 102220.</title>
        <authorList>
            <person name="Hosoyama A."/>
            <person name="Uohara A."/>
            <person name="Ohji S."/>
            <person name="Ichikawa N."/>
        </authorList>
    </citation>
    <scope>NUCLEOTIDE SEQUENCE [LARGE SCALE GENOMIC DNA]</scope>
    <source>
        <strain evidence="1 3">NBRC 102220</strain>
    </source>
</reference>
<dbReference type="Proteomes" id="UP000321275">
    <property type="component" value="Unassembled WGS sequence"/>
</dbReference>
<name>A0A510X6S8_9GAMM</name>
<dbReference type="EMBL" id="JAEDAF010000002">
    <property type="protein sequence ID" value="MBH8578951.1"/>
    <property type="molecule type" value="Genomic_DNA"/>
</dbReference>
<comment type="caution">
    <text evidence="1">The sequence shown here is derived from an EMBL/GenBank/DDBJ whole genome shotgun (WGS) entry which is preliminary data.</text>
</comment>
<dbReference type="EMBL" id="BJUK01000012">
    <property type="protein sequence ID" value="GEK47138.1"/>
    <property type="molecule type" value="Genomic_DNA"/>
</dbReference>
<reference evidence="2 4" key="2">
    <citation type="submission" date="2020-12" db="EMBL/GenBank/DDBJ databases">
        <title>Draft genome sequence of Halomonas pacifica strain CARE-V15.</title>
        <authorList>
            <person name="Vignesh N."/>
            <person name="Thabitha A."/>
            <person name="Saravanan R."/>
            <person name="Manigandan V."/>
        </authorList>
    </citation>
    <scope>NUCLEOTIDE SEQUENCE [LARGE SCALE GENOMIC DNA]</scope>
    <source>
        <strain evidence="2 4">CARE-V15</strain>
    </source>
</reference>
<gene>
    <name evidence="1" type="ORF">HPA02_14210</name>
    <name evidence="2" type="ORF">I7V36_02495</name>
</gene>
<evidence type="ECO:0000313" key="2">
    <source>
        <dbReference type="EMBL" id="MBH8578951.1"/>
    </source>
</evidence>
<sequence length="83" mass="9330">MKLCLDRHSSTPIVQQLVDGIRDWIERHGAADGRRLPSIRRLSPGDVFFPQGAASPWLRLNVAYTNDPRAIRFLTDPTSACLD</sequence>
<proteinExistence type="predicted"/>
<dbReference type="Proteomes" id="UP000651738">
    <property type="component" value="Unassembled WGS sequence"/>
</dbReference>
<evidence type="ECO:0000313" key="1">
    <source>
        <dbReference type="EMBL" id="GEK47138.1"/>
    </source>
</evidence>
<keyword evidence="3" id="KW-1185">Reference proteome</keyword>
<evidence type="ECO:0000313" key="4">
    <source>
        <dbReference type="Proteomes" id="UP000651738"/>
    </source>
</evidence>
<organism evidence="1 3">
    <name type="scientific">Bisbaumannia pacifica</name>
    <dbReference type="NCBI Taxonomy" id="77098"/>
    <lineage>
        <taxon>Bacteria</taxon>
        <taxon>Pseudomonadati</taxon>
        <taxon>Pseudomonadota</taxon>
        <taxon>Gammaproteobacteria</taxon>
        <taxon>Oceanospirillales</taxon>
        <taxon>Halomonadaceae</taxon>
        <taxon>Bisbaumannia</taxon>
    </lineage>
</organism>